<evidence type="ECO:0000259" key="1">
    <source>
        <dbReference type="PROSITE" id="PS51746"/>
    </source>
</evidence>
<dbReference type="GO" id="GO:0004722">
    <property type="term" value="F:protein serine/threonine phosphatase activity"/>
    <property type="evidence" value="ECO:0007669"/>
    <property type="project" value="InterPro"/>
</dbReference>
<dbReference type="InParanoid" id="V4SPY6"/>
<name>V4SPY6_CITCL</name>
<dbReference type="Gene3D" id="3.60.40.10">
    <property type="entry name" value="PPM-type phosphatase domain"/>
    <property type="match status" value="1"/>
</dbReference>
<accession>V4SPY6</accession>
<dbReference type="AlphaFoldDB" id="V4SPY6"/>
<dbReference type="OMA" id="MGEKNVF"/>
<dbReference type="InterPro" id="IPR001932">
    <property type="entry name" value="PPM-type_phosphatase-like_dom"/>
</dbReference>
<dbReference type="Gramene" id="ESR42742">
    <property type="protein sequence ID" value="ESR42742"/>
    <property type="gene ID" value="CICLE_v10013751mg"/>
</dbReference>
<organism evidence="2 3">
    <name type="scientific">Citrus clementina</name>
    <name type="common">Clementine</name>
    <name type="synonym">Citrus deliciosa x Citrus sinensis</name>
    <dbReference type="NCBI Taxonomy" id="85681"/>
    <lineage>
        <taxon>Eukaryota</taxon>
        <taxon>Viridiplantae</taxon>
        <taxon>Streptophyta</taxon>
        <taxon>Embryophyta</taxon>
        <taxon>Tracheophyta</taxon>
        <taxon>Spermatophyta</taxon>
        <taxon>Magnoliopsida</taxon>
        <taxon>eudicotyledons</taxon>
        <taxon>Gunneridae</taxon>
        <taxon>Pentapetalae</taxon>
        <taxon>rosids</taxon>
        <taxon>malvids</taxon>
        <taxon>Sapindales</taxon>
        <taxon>Rutaceae</taxon>
        <taxon>Aurantioideae</taxon>
        <taxon>Citrus</taxon>
    </lineage>
</organism>
<dbReference type="PROSITE" id="PS51746">
    <property type="entry name" value="PPM_2"/>
    <property type="match status" value="1"/>
</dbReference>
<gene>
    <name evidence="2" type="ORF">CICLE_v10013751mg</name>
</gene>
<dbReference type="KEGG" id="cic:CICLE_v10013751mg"/>
<sequence>MFTQQGRKGINQDAMTVWENFTGDKDTVFCGVFDGHGPAGHKIARHVRDNLPSKLSTAIKLLKRNHEDYSNGSKSSQNPFFRALEASLVKAYEELDDELGLASAVDSYSSGATAVNIIKKGEHLIIANLGDSRAVLCTRDDRNQLVPVQLTTDLKPEIASEAERIRNCKGRVFAMDEEPDVYRVWMPDEDCPGLAMARAFGDFCLKDYGLISIPEISYRKLTREDQFVVLATDGVWDVLTNSEVIRTVACASKKEMAAKMLVSRAVRAWRTKYPGSKIDDCAAICLFLGHKPLLTKSKSDTSYCSSISQVSYPHAAGSRSMRSQATETELSVHSRMSLEEYSALKGVSRVNSLVKLPRFARGLSRRRSGNRFEDIAGLLRMADNTSIMLTIIRFIAMNNHSTNDLMEEKQDSNMISEFRRNNIDNKNVKYIKRSVKEGADTAAYMLHAIADDFDLILAGRRHDNNSQVLIGLSEWNEVEDLGVIGDDILVSSDFHNKASVMVIQQQASVMVKEDKKH</sequence>
<dbReference type="CDD" id="cd00143">
    <property type="entry name" value="PP2Cc"/>
    <property type="match status" value="1"/>
</dbReference>
<reference evidence="2 3" key="1">
    <citation type="submission" date="2013-10" db="EMBL/GenBank/DDBJ databases">
        <authorList>
            <consortium name="International Citrus Genome Consortium"/>
            <person name="Jenkins J."/>
            <person name="Schmutz J."/>
            <person name="Prochnik S."/>
            <person name="Rokhsar D."/>
            <person name="Gmitter F."/>
            <person name="Ollitrault P."/>
            <person name="Machado M."/>
            <person name="Talon M."/>
            <person name="Wincker P."/>
            <person name="Jaillon O."/>
            <person name="Morgante M."/>
        </authorList>
    </citation>
    <scope>NUCLEOTIDE SEQUENCE</scope>
    <source>
        <strain evidence="3">cv. Clemenules</strain>
    </source>
</reference>
<dbReference type="InterPro" id="IPR036457">
    <property type="entry name" value="PPM-type-like_dom_sf"/>
</dbReference>
<evidence type="ECO:0000313" key="2">
    <source>
        <dbReference type="EMBL" id="ESR42742.1"/>
    </source>
</evidence>
<dbReference type="PANTHER" id="PTHR47992">
    <property type="entry name" value="PROTEIN PHOSPHATASE"/>
    <property type="match status" value="1"/>
</dbReference>
<dbReference type="Pfam" id="PF00481">
    <property type="entry name" value="PP2C"/>
    <property type="match status" value="1"/>
</dbReference>
<dbReference type="SUPFAM" id="SSF81606">
    <property type="entry name" value="PP2C-like"/>
    <property type="match status" value="1"/>
</dbReference>
<feature type="domain" description="PPM-type phosphatase" evidence="1">
    <location>
        <begin position="1"/>
        <end position="288"/>
    </location>
</feature>
<protein>
    <recommendedName>
        <fullName evidence="1">PPM-type phosphatase domain-containing protein</fullName>
    </recommendedName>
</protein>
<dbReference type="SMART" id="SM00332">
    <property type="entry name" value="PP2Cc"/>
    <property type="match status" value="1"/>
</dbReference>
<proteinExistence type="predicted"/>
<dbReference type="FunCoup" id="V4SPY6">
    <property type="interactions" value="247"/>
</dbReference>
<dbReference type="EMBL" id="KI536861">
    <property type="protein sequence ID" value="ESR42742.1"/>
    <property type="molecule type" value="Genomic_DNA"/>
</dbReference>
<keyword evidence="3" id="KW-1185">Reference proteome</keyword>
<evidence type="ECO:0000313" key="3">
    <source>
        <dbReference type="Proteomes" id="UP000030687"/>
    </source>
</evidence>
<dbReference type="InterPro" id="IPR015655">
    <property type="entry name" value="PP2C"/>
</dbReference>
<dbReference type="eggNOG" id="KOG1650">
    <property type="taxonomic scope" value="Eukaryota"/>
</dbReference>
<dbReference type="Proteomes" id="UP000030687">
    <property type="component" value="Unassembled WGS sequence"/>
</dbReference>
<dbReference type="eggNOG" id="KOG0698">
    <property type="taxonomic scope" value="Eukaryota"/>
</dbReference>